<organism evidence="1 2">
    <name type="scientific">Corallincola spongiicola</name>
    <dbReference type="NCBI Taxonomy" id="2520508"/>
    <lineage>
        <taxon>Bacteria</taxon>
        <taxon>Pseudomonadati</taxon>
        <taxon>Pseudomonadota</taxon>
        <taxon>Gammaproteobacteria</taxon>
        <taxon>Alteromonadales</taxon>
        <taxon>Psychromonadaceae</taxon>
        <taxon>Corallincola</taxon>
    </lineage>
</organism>
<keyword evidence="2" id="KW-1185">Reference proteome</keyword>
<evidence type="ECO:0008006" key="3">
    <source>
        <dbReference type="Google" id="ProtNLM"/>
    </source>
</evidence>
<proteinExistence type="predicted"/>
<dbReference type="EMBL" id="SHLY01000002">
    <property type="protein sequence ID" value="TAA47394.1"/>
    <property type="molecule type" value="Genomic_DNA"/>
</dbReference>
<evidence type="ECO:0000313" key="2">
    <source>
        <dbReference type="Proteomes" id="UP000292544"/>
    </source>
</evidence>
<dbReference type="RefSeq" id="WP_130566509.1">
    <property type="nucleotide sequence ID" value="NZ_SHLY01000002.1"/>
</dbReference>
<reference evidence="2" key="1">
    <citation type="submission" date="2019-02" db="EMBL/GenBank/DDBJ databases">
        <title>Draft genome sequence of Muricauda sp. 176CP4-71.</title>
        <authorList>
            <person name="Park J.-S."/>
        </authorList>
    </citation>
    <scope>NUCLEOTIDE SEQUENCE [LARGE SCALE GENOMIC DNA]</scope>
    <source>
        <strain evidence="2">176GS2-150</strain>
    </source>
</reference>
<evidence type="ECO:0000313" key="1">
    <source>
        <dbReference type="EMBL" id="TAA47394.1"/>
    </source>
</evidence>
<name>A0ABY1WRR6_9GAMM</name>
<comment type="caution">
    <text evidence="1">The sequence shown here is derived from an EMBL/GenBank/DDBJ whole genome shotgun (WGS) entry which is preliminary data.</text>
</comment>
<protein>
    <recommendedName>
        <fullName evidence="3">Orphan lipoprotein</fullName>
    </recommendedName>
</protein>
<sequence length="73" mass="8556">MNWLAGISILIVSIVSTGCSQKQAYHGVRANQKSECQRIEDPDRYRDCMDEANQSYEDYQREREILIREKSTQ</sequence>
<accession>A0ABY1WRR6</accession>
<gene>
    <name evidence="1" type="ORF">EXY25_09210</name>
</gene>
<dbReference type="Proteomes" id="UP000292544">
    <property type="component" value="Unassembled WGS sequence"/>
</dbReference>